<evidence type="ECO:0000313" key="7">
    <source>
        <dbReference type="Proteomes" id="UP000218231"/>
    </source>
</evidence>
<evidence type="ECO:0000313" key="6">
    <source>
        <dbReference type="EMBL" id="PAV92800.1"/>
    </source>
</evidence>
<accession>A0A2A2M2Z0</accession>
<evidence type="ECO:0000256" key="2">
    <source>
        <dbReference type="ARBA" id="ARBA00022692"/>
    </source>
</evidence>
<reference evidence="6 7" key="1">
    <citation type="journal article" date="2017" name="Curr. Biol.">
        <title>Genome architecture and evolution of a unichromosomal asexual nematode.</title>
        <authorList>
            <person name="Fradin H."/>
            <person name="Zegar C."/>
            <person name="Gutwein M."/>
            <person name="Lucas J."/>
            <person name="Kovtun M."/>
            <person name="Corcoran D."/>
            <person name="Baugh L.R."/>
            <person name="Kiontke K."/>
            <person name="Gunsalus K."/>
            <person name="Fitch D.H."/>
            <person name="Piano F."/>
        </authorList>
    </citation>
    <scope>NUCLEOTIDE SEQUENCE [LARGE SCALE GENOMIC DNA]</scope>
    <source>
        <strain evidence="6">PF1309</strain>
    </source>
</reference>
<dbReference type="AlphaFoldDB" id="A0A2A2M2Z0"/>
<keyword evidence="2 5" id="KW-0812">Transmembrane</keyword>
<evidence type="ECO:0000256" key="5">
    <source>
        <dbReference type="SAM" id="Phobius"/>
    </source>
</evidence>
<dbReference type="Pfam" id="PF10755">
    <property type="entry name" value="DUF2585"/>
    <property type="match status" value="1"/>
</dbReference>
<organism evidence="6 7">
    <name type="scientific">Diploscapter pachys</name>
    <dbReference type="NCBI Taxonomy" id="2018661"/>
    <lineage>
        <taxon>Eukaryota</taxon>
        <taxon>Metazoa</taxon>
        <taxon>Ecdysozoa</taxon>
        <taxon>Nematoda</taxon>
        <taxon>Chromadorea</taxon>
        <taxon>Rhabditida</taxon>
        <taxon>Rhabditina</taxon>
        <taxon>Rhabditomorpha</taxon>
        <taxon>Rhabditoidea</taxon>
        <taxon>Rhabditidae</taxon>
        <taxon>Diploscapter</taxon>
    </lineage>
</organism>
<evidence type="ECO:0000256" key="4">
    <source>
        <dbReference type="ARBA" id="ARBA00023136"/>
    </source>
</evidence>
<dbReference type="OrthoDB" id="10064398at2759"/>
<keyword evidence="3 5" id="KW-1133">Transmembrane helix</keyword>
<evidence type="ECO:0000256" key="1">
    <source>
        <dbReference type="ARBA" id="ARBA00022475"/>
    </source>
</evidence>
<feature type="transmembrane region" description="Helical" evidence="5">
    <location>
        <begin position="38"/>
        <end position="56"/>
    </location>
</feature>
<evidence type="ECO:0000256" key="3">
    <source>
        <dbReference type="ARBA" id="ARBA00022989"/>
    </source>
</evidence>
<keyword evidence="4 5" id="KW-0472">Membrane</keyword>
<name>A0A2A2M2Z0_9BILA</name>
<dbReference type="Proteomes" id="UP000218231">
    <property type="component" value="Unassembled WGS sequence"/>
</dbReference>
<keyword evidence="7" id="KW-1185">Reference proteome</keyword>
<feature type="transmembrane region" description="Helical" evidence="5">
    <location>
        <begin position="172"/>
        <end position="192"/>
    </location>
</feature>
<dbReference type="HAMAP" id="MF_01514">
    <property type="entry name" value="UPF0314"/>
    <property type="match status" value="1"/>
</dbReference>
<protein>
    <submittedName>
        <fullName evidence="6">Uncharacterized protein</fullName>
    </submittedName>
</protein>
<gene>
    <name evidence="6" type="ORF">WR25_14400</name>
</gene>
<proteinExistence type="inferred from homology"/>
<dbReference type="EMBL" id="LIAE01005998">
    <property type="protein sequence ID" value="PAV92800.1"/>
    <property type="molecule type" value="Genomic_DNA"/>
</dbReference>
<dbReference type="GO" id="GO:0005886">
    <property type="term" value="C:plasma membrane"/>
    <property type="evidence" value="ECO:0007669"/>
    <property type="project" value="InterPro"/>
</dbReference>
<keyword evidence="1" id="KW-1003">Cell membrane</keyword>
<comment type="caution">
    <text evidence="6">The sequence shown here is derived from an EMBL/GenBank/DDBJ whole genome shotgun (WGS) entry which is preliminary data.</text>
</comment>
<dbReference type="InterPro" id="IPR019691">
    <property type="entry name" value="DUF2585"/>
</dbReference>
<sequence>MPRRRKLCGSLGEEDGMRATGVAAGRASSVGAWLAAKSGWLIAAVLVLTATTLFVMGRSPICPCGRIALWHGAVQSDQNSQQIADWYSLSHIVHGLLFYAAGWLALGRWPWTARLVLAVAIESGWEILENSPLIIDRYRSVTMAWGYSGDSILNSLSDIGCMMLGFAIARRLPWWASAVLVVLLELVALVAIRDNLTLNLIMLIAPVEAIRQWQMG</sequence>
<dbReference type="NCBIfam" id="NF002099">
    <property type="entry name" value="PRK00944.1"/>
    <property type="match status" value="1"/>
</dbReference>